<keyword evidence="2" id="KW-1185">Reference proteome</keyword>
<reference evidence="1" key="1">
    <citation type="journal article" date="2018" name="Virology">
        <title>A giant virus infecting green algae encodes key fermentation genes.</title>
        <authorList>
            <person name="Schvarcz C.R."/>
            <person name="Steward G.F."/>
        </authorList>
    </citation>
    <scope>NUCLEOTIDE SEQUENCE [LARGE SCALE GENOMIC DNA]</scope>
</reference>
<proteinExistence type="predicted"/>
<protein>
    <submittedName>
        <fullName evidence="1">Uncharacterized protein</fullName>
    </submittedName>
</protein>
<dbReference type="EMBL" id="KY322437">
    <property type="protein sequence ID" value="AUF82605.1"/>
    <property type="molecule type" value="Genomic_DNA"/>
</dbReference>
<sequence>MGNYQKTCAILIVLVSLFVCYSTAQSAAECIPYCRVSSCLAYCNGFENKNFFVRTCPLNEGVKLNVCDDLVCENTSESQGDSGCYCCCGYQLQYFNGR</sequence>
<organism evidence="1">
    <name type="scientific">Tetraselmis virus 1</name>
    <dbReference type="NCBI Taxonomy" id="2060617"/>
    <lineage>
        <taxon>Viruses</taxon>
        <taxon>Varidnaviria</taxon>
        <taxon>Bamfordvirae</taxon>
        <taxon>Nucleocytoviricota</taxon>
        <taxon>Megaviricetes</taxon>
        <taxon>Imitervirales</taxon>
        <taxon>Allomimiviridae</taxon>
        <taxon>Oceanusvirus</taxon>
        <taxon>Oceanusvirus kaneohense</taxon>
    </lineage>
</organism>
<gene>
    <name evidence="1" type="ORF">TetV_523</name>
</gene>
<evidence type="ECO:0000313" key="1">
    <source>
        <dbReference type="EMBL" id="AUF82605.1"/>
    </source>
</evidence>
<accession>A0A2P0VNX9</accession>
<evidence type="ECO:0000313" key="2">
    <source>
        <dbReference type="Proteomes" id="UP000244773"/>
    </source>
</evidence>
<dbReference type="Proteomes" id="UP000244773">
    <property type="component" value="Segment"/>
</dbReference>
<name>A0A2P0VNX9_9VIRU</name>